<evidence type="ECO:0000313" key="3">
    <source>
        <dbReference type="Proteomes" id="UP001500621"/>
    </source>
</evidence>
<accession>A0ABP8W675</accession>
<sequence>MGGDPLEGVREADRNAREAQESLRTAVQQAREAGHSWAEVGRTLGVSRQAAFKRFGSPRDPRTGDPMTPAPLRTGELLATAERLWHRLDAGDYDAVREQMTDEVAAVLTRETVLGTWAQVVAETGNLEQCREPRLETPDGSAVADGDPVLGVLVAHAELACEAGSWVGRVALDGDRRVVGLYVTTLDTPRADYPF</sequence>
<evidence type="ECO:0000256" key="1">
    <source>
        <dbReference type="SAM" id="MobiDB-lite"/>
    </source>
</evidence>
<evidence type="ECO:0000313" key="2">
    <source>
        <dbReference type="EMBL" id="GAA4682102.1"/>
    </source>
</evidence>
<dbReference type="Gene3D" id="3.10.450.590">
    <property type="match status" value="1"/>
</dbReference>
<name>A0ABP8W675_9ACTN</name>
<dbReference type="EMBL" id="BAABIM010000002">
    <property type="protein sequence ID" value="GAA4682102.1"/>
    <property type="molecule type" value="Genomic_DNA"/>
</dbReference>
<feature type="compositionally biased region" description="Basic and acidic residues" evidence="1">
    <location>
        <begin position="7"/>
        <end position="21"/>
    </location>
</feature>
<protein>
    <submittedName>
        <fullName evidence="2">Uncharacterized protein</fullName>
    </submittedName>
</protein>
<organism evidence="2 3">
    <name type="scientific">Nocardioides nanhaiensis</name>
    <dbReference type="NCBI Taxonomy" id="1476871"/>
    <lineage>
        <taxon>Bacteria</taxon>
        <taxon>Bacillati</taxon>
        <taxon>Actinomycetota</taxon>
        <taxon>Actinomycetes</taxon>
        <taxon>Propionibacteriales</taxon>
        <taxon>Nocardioidaceae</taxon>
        <taxon>Nocardioides</taxon>
    </lineage>
</organism>
<feature type="region of interest" description="Disordered" evidence="1">
    <location>
        <begin position="52"/>
        <end position="71"/>
    </location>
</feature>
<reference evidence="3" key="1">
    <citation type="journal article" date="2019" name="Int. J. Syst. Evol. Microbiol.">
        <title>The Global Catalogue of Microorganisms (GCM) 10K type strain sequencing project: providing services to taxonomists for standard genome sequencing and annotation.</title>
        <authorList>
            <consortium name="The Broad Institute Genomics Platform"/>
            <consortium name="The Broad Institute Genome Sequencing Center for Infectious Disease"/>
            <person name="Wu L."/>
            <person name="Ma J."/>
        </authorList>
    </citation>
    <scope>NUCLEOTIDE SEQUENCE [LARGE SCALE GENOMIC DNA]</scope>
    <source>
        <strain evidence="3">JCM 18127</strain>
    </source>
</reference>
<comment type="caution">
    <text evidence="2">The sequence shown here is derived from an EMBL/GenBank/DDBJ whole genome shotgun (WGS) entry which is preliminary data.</text>
</comment>
<dbReference type="RefSeq" id="WP_345265130.1">
    <property type="nucleotide sequence ID" value="NZ_BAABIM010000002.1"/>
</dbReference>
<feature type="region of interest" description="Disordered" evidence="1">
    <location>
        <begin position="1"/>
        <end position="35"/>
    </location>
</feature>
<proteinExistence type="predicted"/>
<gene>
    <name evidence="2" type="ORF">GCM10023226_19080</name>
</gene>
<keyword evidence="3" id="KW-1185">Reference proteome</keyword>
<dbReference type="Proteomes" id="UP001500621">
    <property type="component" value="Unassembled WGS sequence"/>
</dbReference>